<dbReference type="SUPFAM" id="SSF117281">
    <property type="entry name" value="Kelch motif"/>
    <property type="match status" value="1"/>
</dbReference>
<feature type="compositionally biased region" description="Low complexity" evidence="7">
    <location>
        <begin position="1520"/>
        <end position="1530"/>
    </location>
</feature>
<dbReference type="FunFam" id="2.120.10.80:FF:000049">
    <property type="entry name" value="Cell polarity protein (Tea1)"/>
    <property type="match status" value="1"/>
</dbReference>
<feature type="compositionally biased region" description="Basic and acidic residues" evidence="7">
    <location>
        <begin position="464"/>
        <end position="484"/>
    </location>
</feature>
<dbReference type="GO" id="GO:0061245">
    <property type="term" value="P:establishment or maintenance of bipolar cell polarity"/>
    <property type="evidence" value="ECO:0007669"/>
    <property type="project" value="TreeGrafter"/>
</dbReference>
<feature type="region of interest" description="Disordered" evidence="7">
    <location>
        <begin position="1"/>
        <end position="123"/>
    </location>
</feature>
<evidence type="ECO:0000256" key="2">
    <source>
        <dbReference type="ARBA" id="ARBA00022441"/>
    </source>
</evidence>
<feature type="compositionally biased region" description="Polar residues" evidence="7">
    <location>
        <begin position="576"/>
        <end position="591"/>
    </location>
</feature>
<feature type="compositionally biased region" description="Polar residues" evidence="7">
    <location>
        <begin position="111"/>
        <end position="123"/>
    </location>
</feature>
<feature type="compositionally biased region" description="Basic and acidic residues" evidence="7">
    <location>
        <begin position="1494"/>
        <end position="1513"/>
    </location>
</feature>
<feature type="region of interest" description="Disordered" evidence="7">
    <location>
        <begin position="1171"/>
        <end position="1194"/>
    </location>
</feature>
<feature type="compositionally biased region" description="Gly residues" evidence="7">
    <location>
        <begin position="30"/>
        <end position="40"/>
    </location>
</feature>
<feature type="coiled-coil region" evidence="6">
    <location>
        <begin position="904"/>
        <end position="931"/>
    </location>
</feature>
<keyword evidence="9" id="KW-1185">Reference proteome</keyword>
<dbReference type="InterPro" id="IPR015915">
    <property type="entry name" value="Kelch-typ_b-propeller"/>
</dbReference>
<dbReference type="Proteomes" id="UP001412239">
    <property type="component" value="Unassembled WGS sequence"/>
</dbReference>
<dbReference type="EMBL" id="LN891112">
    <property type="protein sequence ID" value="CUS08813.1"/>
    <property type="molecule type" value="Genomic_DNA"/>
</dbReference>
<feature type="coiled-coil region" evidence="6">
    <location>
        <begin position="1081"/>
        <end position="1143"/>
    </location>
</feature>
<evidence type="ECO:0000256" key="1">
    <source>
        <dbReference type="ARBA" id="ARBA00004496"/>
    </source>
</evidence>
<proteinExistence type="predicted"/>
<evidence type="ECO:0000313" key="9">
    <source>
        <dbReference type="Proteomes" id="UP001412239"/>
    </source>
</evidence>
<feature type="compositionally biased region" description="Polar residues" evidence="7">
    <location>
        <begin position="661"/>
        <end position="694"/>
    </location>
</feature>
<evidence type="ECO:0000256" key="6">
    <source>
        <dbReference type="SAM" id="Coils"/>
    </source>
</evidence>
<gene>
    <name evidence="8" type="ORF">GSTUAT00007098001</name>
</gene>
<evidence type="ECO:0000256" key="4">
    <source>
        <dbReference type="ARBA" id="ARBA00022737"/>
    </source>
</evidence>
<sequence length="1539" mass="167006">MAFLFGKKKGAHGHREGTPNGPIPPAAAGVPGGGAPGGPGGPTPSSSVNNSLNSLAGGIGATSSPDQRPIGAPTGPPRPQQQQQGPSGKQAPGPQQNIQSSQARVIPPPNTLRNIPKIQSPSGVNPANVALYPWSQQRLTLSSSHPSPFPRYGHAANGVAGKDGDIYIMGGLIRSQTVRGDLWMVEGGGTQLSAYPVMTTSEGPGPRVGHASLLVGNAFIVFGGDTKLDQQDVLDETLYLLNTTTRQWSRANPNGPRPAGRYGHTLNILGSKLYIFGGQVDGRFFNDLVAFDLNTLQSAGSGWEVLVPAKEAGADMPASRTNHTIVTWADKLYLFGGTNGVTWFNDVWSYDPRSKVWSQLDCIGYIPSPREGHAAALVGDVMYIFGGRTSEGEDLGDLAAFRISSRRWYTFQNMGPSPSRRSGHSMTTCGQRIIVLGGEPSMPSRNQEELQYIYVLDTAKIRYPTDHQHGSPTDRNHAPTDKRIQGLRSGSVDGPGPGPGDPRSRGAKQVPREGVTASGSPGSTGSTPLASNNTSGSSVNSRLPRASMSQAPAGPPPTQQAPPPKAGGVPPGPRSRTPTGSPGVPVNNNNTRLKDNVSPIQPQPRDGPAGTASGRRTPTAQQRMGSTDVVSGPAPAPQERSRSRQQGPTGQQQQSADNDRSPSTVPNQSPSSQQDNLADGSSTVASPRSPSGTASAPRGLSLAAEGGDPPAGVPEKNSTPSQEMERLKHQNDWYSSELALARRAGYTPQTNGNAILDERANESLAEDDRPFIEAMLMLKGELSRVQGSVDTQAALAAKRIQNIERQRDVAIQEAVYAKAKLAALGGNSAAPTGDKSAVDIANMDAEKMADMSRKLASSLAAQAELSARVEVLTAEITAERKARHLADETAAVAQSRVTELDDFRNRAASEMESLRAELLDAERAFRDEAAARTEATAEAKLLRIDQDELSMKLKEALEDNSSYQGLMGELRKAMESSSERSTTLARQLEEERMVKEGLERKLAQVRSEYEEKVADLTSANTRLRDAEELMEKCAEEARAARAAMAAGLQKVSEREIMSDTGAADERVRVLQDQVASANSLLARSKAQADETGEKLAQAMQRVAGLEFQQGQASKDAIALRRRMAEALDEVRRLKQENAENNARLLDRQLEVDSITTKHNALKEILAERSSMAGYDKRRSHNLQSPSPSGTATPEQINRLRELETRLEESLRAHRETKSTAEMQAQEVEKHFREKLEQLENDYQSAVHYVKGTEKLLKRMKDELAKNKAQNARLHLELEEAQRKNSERSRQGSVSEIGAESWESERASLKREIDDLRTKVRESATALDKQIRESKETLDSLREERDQFKIGHNQLQLQIMDVSQQLSETRQMVERLEMENNQLERRAQDAEERVSFLLDRVEDSVDAYRRSTRLEGASGSIETGSARSSFYGAGPDARNSVALDSLATELDALRTHWENTNKNYRLSSTFDFEKTPTSTEGGELSSSLAMWRQKLQQEESDAARRSDSRGDEARSPVSRSQQQQNHLQAQQEPVIAGGVI</sequence>
<evidence type="ECO:0000256" key="3">
    <source>
        <dbReference type="ARBA" id="ARBA00022490"/>
    </source>
</evidence>
<organism evidence="8 9">
    <name type="scientific">Tuber aestivum</name>
    <name type="common">summer truffle</name>
    <dbReference type="NCBI Taxonomy" id="59557"/>
    <lineage>
        <taxon>Eukaryota</taxon>
        <taxon>Fungi</taxon>
        <taxon>Dikarya</taxon>
        <taxon>Ascomycota</taxon>
        <taxon>Pezizomycotina</taxon>
        <taxon>Pezizomycetes</taxon>
        <taxon>Pezizales</taxon>
        <taxon>Tuberaceae</taxon>
        <taxon>Tuber</taxon>
    </lineage>
</organism>
<dbReference type="SMART" id="SM00612">
    <property type="entry name" value="Kelch"/>
    <property type="match status" value="2"/>
</dbReference>
<protein>
    <submittedName>
        <fullName evidence="8">Uncharacterized protein</fullName>
    </submittedName>
</protein>
<feature type="region of interest" description="Disordered" evidence="7">
    <location>
        <begin position="464"/>
        <end position="728"/>
    </location>
</feature>
<dbReference type="InterPro" id="IPR006652">
    <property type="entry name" value="Kelch_1"/>
</dbReference>
<feature type="compositionally biased region" description="Basic residues" evidence="7">
    <location>
        <begin position="1"/>
        <end position="12"/>
    </location>
</feature>
<dbReference type="GO" id="GO:0051285">
    <property type="term" value="C:cell cortex of cell tip"/>
    <property type="evidence" value="ECO:0007669"/>
    <property type="project" value="TreeGrafter"/>
</dbReference>
<keyword evidence="3" id="KW-0963">Cytoplasm</keyword>
<feature type="compositionally biased region" description="Low complexity" evidence="7">
    <location>
        <begin position="43"/>
        <end position="55"/>
    </location>
</feature>
<feature type="region of interest" description="Disordered" evidence="7">
    <location>
        <begin position="1279"/>
        <end position="1300"/>
    </location>
</feature>
<feature type="compositionally biased region" description="Polar residues" evidence="7">
    <location>
        <begin position="1181"/>
        <end position="1194"/>
    </location>
</feature>
<keyword evidence="4" id="KW-0677">Repeat</keyword>
<reference evidence="8" key="1">
    <citation type="submission" date="2015-10" db="EMBL/GenBank/DDBJ databases">
        <authorList>
            <person name="Regsiter A."/>
            <person name="william w."/>
        </authorList>
    </citation>
    <scope>NUCLEOTIDE SEQUENCE</scope>
    <source>
        <strain evidence="8">Montdore</strain>
    </source>
</reference>
<evidence type="ECO:0000313" key="8">
    <source>
        <dbReference type="EMBL" id="CUS08813.1"/>
    </source>
</evidence>
<feature type="coiled-coil region" evidence="6">
    <location>
        <begin position="988"/>
        <end position="1043"/>
    </location>
</feature>
<comment type="subcellular location">
    <subcellularLocation>
        <location evidence="1">Cytoplasm</location>
    </subcellularLocation>
</comment>
<feature type="compositionally biased region" description="Low complexity" evidence="7">
    <location>
        <begin position="644"/>
        <end position="655"/>
    </location>
</feature>
<evidence type="ECO:0000256" key="5">
    <source>
        <dbReference type="ARBA" id="ARBA00023054"/>
    </source>
</evidence>
<feature type="compositionally biased region" description="Pro residues" evidence="7">
    <location>
        <begin position="553"/>
        <end position="573"/>
    </location>
</feature>
<dbReference type="Pfam" id="PF24681">
    <property type="entry name" value="Kelch_KLHDC2_KLHL20_DRC7"/>
    <property type="match status" value="1"/>
</dbReference>
<keyword evidence="5 6" id="KW-0175">Coiled coil</keyword>
<feature type="compositionally biased region" description="Low complexity" evidence="7">
    <location>
        <begin position="80"/>
        <end position="96"/>
    </location>
</feature>
<feature type="region of interest" description="Disordered" evidence="7">
    <location>
        <begin position="1471"/>
        <end position="1539"/>
    </location>
</feature>
<keyword evidence="2" id="KW-0880">Kelch repeat</keyword>
<feature type="compositionally biased region" description="Polar residues" evidence="7">
    <location>
        <begin position="532"/>
        <end position="541"/>
    </location>
</feature>
<accession>A0A292PQR4</accession>
<feature type="compositionally biased region" description="Polar residues" evidence="7">
    <location>
        <begin position="1471"/>
        <end position="1487"/>
    </location>
</feature>
<dbReference type="Gene3D" id="2.120.10.80">
    <property type="entry name" value="Kelch-type beta propeller"/>
    <property type="match status" value="2"/>
</dbReference>
<dbReference type="PANTHER" id="PTHR23244:SF456">
    <property type="entry name" value="MULTIPLE EPIDERMAL GROWTH FACTOR-LIKE DOMAINS PROTEIN 8"/>
    <property type="match status" value="1"/>
</dbReference>
<feature type="compositionally biased region" description="Low complexity" evidence="7">
    <location>
        <begin position="516"/>
        <end position="531"/>
    </location>
</feature>
<name>A0A292PQR4_9PEZI</name>
<dbReference type="PANTHER" id="PTHR23244">
    <property type="entry name" value="KELCH REPEAT DOMAIN"/>
    <property type="match status" value="1"/>
</dbReference>
<feature type="compositionally biased region" description="Basic and acidic residues" evidence="7">
    <location>
        <begin position="1279"/>
        <end position="1289"/>
    </location>
</feature>
<feature type="compositionally biased region" description="Polar residues" evidence="7">
    <location>
        <begin position="614"/>
        <end position="629"/>
    </location>
</feature>
<evidence type="ECO:0000256" key="7">
    <source>
        <dbReference type="SAM" id="MobiDB-lite"/>
    </source>
</evidence>